<keyword evidence="8" id="KW-0472">Membrane</keyword>
<feature type="transmembrane region" description="Helical" evidence="8">
    <location>
        <begin position="33"/>
        <end position="52"/>
    </location>
</feature>
<evidence type="ECO:0000256" key="5">
    <source>
        <dbReference type="ARBA" id="ARBA00023004"/>
    </source>
</evidence>
<dbReference type="GO" id="GO:0004497">
    <property type="term" value="F:monooxygenase activity"/>
    <property type="evidence" value="ECO:0007669"/>
    <property type="project" value="UniProtKB-KW"/>
</dbReference>
<evidence type="ECO:0000256" key="3">
    <source>
        <dbReference type="ARBA" id="ARBA00022617"/>
    </source>
</evidence>
<dbReference type="SUPFAM" id="SSF48264">
    <property type="entry name" value="Cytochrome P450"/>
    <property type="match status" value="1"/>
</dbReference>
<accession>A0A2J6PGZ2</accession>
<proteinExistence type="inferred from homology"/>
<dbReference type="PRINTS" id="PR00385">
    <property type="entry name" value="P450"/>
</dbReference>
<evidence type="ECO:0000256" key="2">
    <source>
        <dbReference type="ARBA" id="ARBA00010617"/>
    </source>
</evidence>
<dbReference type="InterPro" id="IPR002401">
    <property type="entry name" value="Cyt_P450_E_grp-I"/>
</dbReference>
<gene>
    <name evidence="9" type="ORF">NA56DRAFT_755912</name>
</gene>
<dbReference type="PROSITE" id="PS00086">
    <property type="entry name" value="CYTOCHROME_P450"/>
    <property type="match status" value="1"/>
</dbReference>
<evidence type="ECO:0000256" key="8">
    <source>
        <dbReference type="SAM" id="Phobius"/>
    </source>
</evidence>
<comment type="similarity">
    <text evidence="2 7">Belongs to the cytochrome P450 family.</text>
</comment>
<keyword evidence="8" id="KW-1133">Transmembrane helix</keyword>
<name>A0A2J6PGZ2_9HELO</name>
<dbReference type="PRINTS" id="PR00463">
    <property type="entry name" value="EP450I"/>
</dbReference>
<keyword evidence="4 6" id="KW-0479">Metal-binding</keyword>
<reference evidence="9 10" key="1">
    <citation type="submission" date="2016-05" db="EMBL/GenBank/DDBJ databases">
        <title>A degradative enzymes factory behind the ericoid mycorrhizal symbiosis.</title>
        <authorList>
            <consortium name="DOE Joint Genome Institute"/>
            <person name="Martino E."/>
            <person name="Morin E."/>
            <person name="Grelet G."/>
            <person name="Kuo A."/>
            <person name="Kohler A."/>
            <person name="Daghino S."/>
            <person name="Barry K."/>
            <person name="Choi C."/>
            <person name="Cichocki N."/>
            <person name="Clum A."/>
            <person name="Copeland A."/>
            <person name="Hainaut M."/>
            <person name="Haridas S."/>
            <person name="Labutti K."/>
            <person name="Lindquist E."/>
            <person name="Lipzen A."/>
            <person name="Khouja H.-R."/>
            <person name="Murat C."/>
            <person name="Ohm R."/>
            <person name="Olson A."/>
            <person name="Spatafora J."/>
            <person name="Veneault-Fourrey C."/>
            <person name="Henrissat B."/>
            <person name="Grigoriev I."/>
            <person name="Martin F."/>
            <person name="Perotto S."/>
        </authorList>
    </citation>
    <scope>NUCLEOTIDE SEQUENCE [LARGE SCALE GENOMIC DNA]</scope>
    <source>
        <strain evidence="9 10">UAMH 7357</strain>
    </source>
</reference>
<keyword evidence="3 6" id="KW-0349">Heme</keyword>
<evidence type="ECO:0000256" key="6">
    <source>
        <dbReference type="PIRSR" id="PIRSR602401-1"/>
    </source>
</evidence>
<dbReference type="CDD" id="cd11058">
    <property type="entry name" value="CYP60B-like"/>
    <property type="match status" value="1"/>
</dbReference>
<dbReference type="PANTHER" id="PTHR24305">
    <property type="entry name" value="CYTOCHROME P450"/>
    <property type="match status" value="1"/>
</dbReference>
<evidence type="ECO:0000313" key="10">
    <source>
        <dbReference type="Proteomes" id="UP000235672"/>
    </source>
</evidence>
<evidence type="ECO:0000256" key="4">
    <source>
        <dbReference type="ARBA" id="ARBA00022723"/>
    </source>
</evidence>
<evidence type="ECO:0000256" key="7">
    <source>
        <dbReference type="RuleBase" id="RU000461"/>
    </source>
</evidence>
<keyword evidence="7" id="KW-0560">Oxidoreductase</keyword>
<dbReference type="Gene3D" id="1.10.630.10">
    <property type="entry name" value="Cytochrome P450"/>
    <property type="match status" value="1"/>
</dbReference>
<evidence type="ECO:0000256" key="1">
    <source>
        <dbReference type="ARBA" id="ARBA00001971"/>
    </source>
</evidence>
<dbReference type="InterPro" id="IPR017972">
    <property type="entry name" value="Cyt_P450_CS"/>
</dbReference>
<dbReference type="GO" id="GO:0016705">
    <property type="term" value="F:oxidoreductase activity, acting on paired donors, with incorporation or reduction of molecular oxygen"/>
    <property type="evidence" value="ECO:0007669"/>
    <property type="project" value="InterPro"/>
</dbReference>
<dbReference type="InterPro" id="IPR001128">
    <property type="entry name" value="Cyt_P450"/>
</dbReference>
<keyword evidence="8" id="KW-0812">Transmembrane</keyword>
<sequence length="526" mass="60539">MATSSSQERLLLMRKALKIYFEFVSETLKQHTLIALLSIAILSIPLIIALHLRFFHPLAKFPGPPLAPYSNGFWYYTLLAGRGPWKNHQWHQKWGSIVRIAPNHLSFNSHAAQKVIYGFGTRTVPSMVKDPIFFTPEVDHSMNIINETDREEHSRMRRMLSFAFSTSNLLENEEVLVRRTTEFIQRIRSVQSTDGRKGFNIVKEFNYVTFNIMGEMSFGDSFDSRLEEQEEYSYHWADVIVDTTYMNDVMRAVCVIPGLFTFLEWFKTDHMKKTLYRHAEYATEHTEARLQKGSTRKDFMYHILASKGPPATNVEIASHFNVIMMAGAVTTATFLAGVTYYLANSPHATHRLQTELRTQFSSLDEINSKALMHCTYLNAVVEEGLRIYPPAGAGHLSRIVPKGGCEIDGVWIPEGTRVSVHQWSVLRDPINFHSPNSFIPERWLKDASIKDRLETSLPFSYGPRGCLGRNLAYLEMRMVLAKLMWAYDITWFNSAEVVWERDIKGYTLWEKPELRVELSLHPGTTH</sequence>
<dbReference type="GO" id="GO:0020037">
    <property type="term" value="F:heme binding"/>
    <property type="evidence" value="ECO:0007669"/>
    <property type="project" value="InterPro"/>
</dbReference>
<dbReference type="STRING" id="1745343.A0A2J6PGZ2"/>
<dbReference type="Pfam" id="PF00067">
    <property type="entry name" value="p450"/>
    <property type="match status" value="1"/>
</dbReference>
<feature type="binding site" description="axial binding residue" evidence="6">
    <location>
        <position position="466"/>
    </location>
    <ligand>
        <name>heme</name>
        <dbReference type="ChEBI" id="CHEBI:30413"/>
    </ligand>
    <ligandPart>
        <name>Fe</name>
        <dbReference type="ChEBI" id="CHEBI:18248"/>
    </ligandPart>
</feature>
<dbReference type="Proteomes" id="UP000235672">
    <property type="component" value="Unassembled WGS sequence"/>
</dbReference>
<keyword evidence="7" id="KW-0503">Monooxygenase</keyword>
<comment type="cofactor">
    <cofactor evidence="1 6">
        <name>heme</name>
        <dbReference type="ChEBI" id="CHEBI:30413"/>
    </cofactor>
</comment>
<dbReference type="InterPro" id="IPR050121">
    <property type="entry name" value="Cytochrome_P450_monoxygenase"/>
</dbReference>
<dbReference type="GO" id="GO:0005506">
    <property type="term" value="F:iron ion binding"/>
    <property type="evidence" value="ECO:0007669"/>
    <property type="project" value="InterPro"/>
</dbReference>
<protein>
    <submittedName>
        <fullName evidence="9">Cytochrome P450</fullName>
    </submittedName>
</protein>
<dbReference type="PANTHER" id="PTHR24305:SF210">
    <property type="entry name" value="CYTOCHROME P450 MONOOXYGENASE ASQL-RELATED"/>
    <property type="match status" value="1"/>
</dbReference>
<organism evidence="9 10">
    <name type="scientific">Hyaloscypha hepaticicola</name>
    <dbReference type="NCBI Taxonomy" id="2082293"/>
    <lineage>
        <taxon>Eukaryota</taxon>
        <taxon>Fungi</taxon>
        <taxon>Dikarya</taxon>
        <taxon>Ascomycota</taxon>
        <taxon>Pezizomycotina</taxon>
        <taxon>Leotiomycetes</taxon>
        <taxon>Helotiales</taxon>
        <taxon>Hyaloscyphaceae</taxon>
        <taxon>Hyaloscypha</taxon>
    </lineage>
</organism>
<evidence type="ECO:0000313" key="9">
    <source>
        <dbReference type="EMBL" id="PMD13325.1"/>
    </source>
</evidence>
<keyword evidence="10" id="KW-1185">Reference proteome</keyword>
<dbReference type="OrthoDB" id="1470350at2759"/>
<dbReference type="AlphaFoldDB" id="A0A2J6PGZ2"/>
<keyword evidence="5 6" id="KW-0408">Iron</keyword>
<dbReference type="EMBL" id="KZ613533">
    <property type="protein sequence ID" value="PMD13325.1"/>
    <property type="molecule type" value="Genomic_DNA"/>
</dbReference>
<dbReference type="InterPro" id="IPR036396">
    <property type="entry name" value="Cyt_P450_sf"/>
</dbReference>